<proteinExistence type="predicted"/>
<dbReference type="EMBL" id="JACHBL010000001">
    <property type="protein sequence ID" value="MBB5598557.1"/>
    <property type="molecule type" value="Genomic_DNA"/>
</dbReference>
<organism evidence="1 2">
    <name type="scientific">Neomicrococcus lactis</name>
    <dbReference type="NCBI Taxonomy" id="732241"/>
    <lineage>
        <taxon>Bacteria</taxon>
        <taxon>Bacillati</taxon>
        <taxon>Actinomycetota</taxon>
        <taxon>Actinomycetes</taxon>
        <taxon>Micrococcales</taxon>
        <taxon>Micrococcaceae</taxon>
        <taxon>Neomicrococcus</taxon>
    </lineage>
</organism>
<keyword evidence="2" id="KW-1185">Reference proteome</keyword>
<dbReference type="RefSeq" id="WP_183642415.1">
    <property type="nucleotide sequence ID" value="NZ_JACHBL010000001.1"/>
</dbReference>
<evidence type="ECO:0000313" key="1">
    <source>
        <dbReference type="EMBL" id="MBB5598557.1"/>
    </source>
</evidence>
<evidence type="ECO:0000313" key="2">
    <source>
        <dbReference type="Proteomes" id="UP000523863"/>
    </source>
</evidence>
<gene>
    <name evidence="1" type="ORF">BKA12_001637</name>
</gene>
<reference evidence="1 2" key="1">
    <citation type="submission" date="2020-08" db="EMBL/GenBank/DDBJ databases">
        <title>Sequencing the genomes of 1000 actinobacteria strains.</title>
        <authorList>
            <person name="Klenk H.-P."/>
        </authorList>
    </citation>
    <scope>NUCLEOTIDE SEQUENCE [LARGE SCALE GENOMIC DNA]</scope>
    <source>
        <strain evidence="1 2">DSM 23694</strain>
    </source>
</reference>
<accession>A0A7W8YBX2</accession>
<sequence length="120" mass="13462">MPAAGNSAPETIRSIHDGLAHHALHPVDACRVGHVVRRRTKKSPSRPRKQRLNIQPIHDYVDALKSRDEAFTRQRICARTRDSARTSTPRLVRSATFRRAIVPVPPIAVTRMTVLFPSAD</sequence>
<protein>
    <submittedName>
        <fullName evidence="1">Uncharacterized protein</fullName>
    </submittedName>
</protein>
<dbReference type="AlphaFoldDB" id="A0A7W8YBX2"/>
<name>A0A7W8YBX2_9MICC</name>
<dbReference type="Proteomes" id="UP000523863">
    <property type="component" value="Unassembled WGS sequence"/>
</dbReference>
<comment type="caution">
    <text evidence="1">The sequence shown here is derived from an EMBL/GenBank/DDBJ whole genome shotgun (WGS) entry which is preliminary data.</text>
</comment>